<dbReference type="EMBL" id="LKHV01000003">
    <property type="protein sequence ID" value="KRG19245.1"/>
    <property type="molecule type" value="Genomic_DNA"/>
</dbReference>
<proteinExistence type="predicted"/>
<sequence length="115" mass="12730">MALRGAGKSEFAQKLAMFESGQASTVKVKTEKFYSEDAGLVTNQARRFLLDETGVDATVEEAFEAQSMMLAQFEAQRNEQSNDDIFARAYEMALNAGLNDEEALEQATAMSKFQL</sequence>
<reference evidence="1" key="1">
    <citation type="submission" date="2015-09" db="EMBL/GenBank/DDBJ databases">
        <title>Draft Genome Sequences of Two Novel Amoeba-resistant Intranuclear Bacteria, Candidatus Berkiella cookevillensis and Candidatus Berkiella aquae.</title>
        <authorList>
            <person name="Mehari Y.T."/>
            <person name="Arivett B.A."/>
            <person name="Farone A.L."/>
            <person name="Gunderson J.H."/>
            <person name="Farone M.B."/>
        </authorList>
    </citation>
    <scope>NUCLEOTIDE SEQUENCE [LARGE SCALE GENOMIC DNA]</scope>
    <source>
        <strain evidence="1">CC99</strain>
    </source>
</reference>
<evidence type="ECO:0000313" key="1">
    <source>
        <dbReference type="EMBL" id="KRG19245.1"/>
    </source>
</evidence>
<reference evidence="2" key="3">
    <citation type="submission" date="2021-06" db="EMBL/GenBank/DDBJ databases">
        <title>Genomic Description and Analysis of Intracellular Bacteria, Candidatus Berkiella cookevillensis and Candidatus Berkiella aquae.</title>
        <authorList>
            <person name="Kidane D.T."/>
            <person name="Mehari Y.T."/>
            <person name="Rice F.C."/>
            <person name="Arivett B.A."/>
            <person name="Farone A.L."/>
            <person name="Berk S.G."/>
            <person name="Farone M.B."/>
        </authorList>
    </citation>
    <scope>NUCLEOTIDE SEQUENCE</scope>
    <source>
        <strain evidence="2">CC99</strain>
    </source>
</reference>
<evidence type="ECO:0000313" key="2">
    <source>
        <dbReference type="EMBL" id="MCS5708859.1"/>
    </source>
</evidence>
<organism evidence="1">
    <name type="scientific">Candidatus Berkiella cookevillensis</name>
    <dbReference type="NCBI Taxonomy" id="437022"/>
    <lineage>
        <taxon>Bacteria</taxon>
        <taxon>Pseudomonadati</taxon>
        <taxon>Pseudomonadota</taxon>
        <taxon>Gammaproteobacteria</taxon>
        <taxon>Candidatus Berkiellales</taxon>
        <taxon>Candidatus Berkiellaceae</taxon>
        <taxon>Candidatus Berkiella</taxon>
    </lineage>
</organism>
<accession>A0A0Q9YFD7</accession>
<protein>
    <submittedName>
        <fullName evidence="1">Uncharacterized protein</fullName>
    </submittedName>
</protein>
<gene>
    <name evidence="1" type="ORF">CC99x_00767</name>
    <name evidence="2" type="ORF">CC99x_008065</name>
</gene>
<name>A0A0Q9YFD7_9GAMM</name>
<dbReference type="AlphaFoldDB" id="A0A0Q9YFD7"/>
<reference evidence="2" key="2">
    <citation type="journal article" date="2016" name="Genome Announc.">
        <title>Draft Genome Sequences of Two Novel Amoeba-Resistant Intranuclear Bacteria, 'Candidatus Berkiella cookevillensis' and 'Candidatus Berkiella aquae'.</title>
        <authorList>
            <person name="Mehari Y.T."/>
            <person name="Arivett B.A."/>
            <person name="Farone A.L."/>
            <person name="Gunderson J.H."/>
            <person name="Farone M.B."/>
        </authorList>
    </citation>
    <scope>NUCLEOTIDE SEQUENCE</scope>
    <source>
        <strain evidence="2">CC99</strain>
    </source>
</reference>
<dbReference type="EMBL" id="LKHV02000001">
    <property type="protein sequence ID" value="MCS5708859.1"/>
    <property type="molecule type" value="Genomic_DNA"/>
</dbReference>
<dbReference type="STRING" id="437022.CC99x_00767"/>
<comment type="caution">
    <text evidence="1">The sequence shown here is derived from an EMBL/GenBank/DDBJ whole genome shotgun (WGS) entry which is preliminary data.</text>
</comment>
<dbReference type="RefSeq" id="WP_057623867.1">
    <property type="nucleotide sequence ID" value="NZ_LKHV02000001.1"/>
</dbReference>
<dbReference type="Proteomes" id="UP000051494">
    <property type="component" value="Unassembled WGS sequence"/>
</dbReference>
<keyword evidence="3" id="KW-1185">Reference proteome</keyword>
<evidence type="ECO:0000313" key="3">
    <source>
        <dbReference type="Proteomes" id="UP000051494"/>
    </source>
</evidence>